<comment type="caution">
    <text evidence="1">The sequence shown here is derived from an EMBL/GenBank/DDBJ whole genome shotgun (WGS) entry which is preliminary data.</text>
</comment>
<accession>A0A7C3N6H0</accession>
<gene>
    <name evidence="1" type="ORF">ENS15_07020</name>
</gene>
<evidence type="ECO:0000313" key="1">
    <source>
        <dbReference type="EMBL" id="HFK24377.1"/>
    </source>
</evidence>
<organism evidence="1">
    <name type="scientific">candidate division WOR-3 bacterium</name>
    <dbReference type="NCBI Taxonomy" id="2052148"/>
    <lineage>
        <taxon>Bacteria</taxon>
        <taxon>Bacteria division WOR-3</taxon>
    </lineage>
</organism>
<name>A0A7C3N6H0_UNCW3</name>
<proteinExistence type="predicted"/>
<protein>
    <recommendedName>
        <fullName evidence="2">CRISPR-associated protein Csx11</fullName>
    </recommendedName>
</protein>
<dbReference type="AlphaFoldDB" id="A0A7C3N6H0"/>
<reference evidence="1" key="1">
    <citation type="journal article" date="2020" name="mSystems">
        <title>Genome- and Community-Level Interaction Insights into Carbon Utilization and Element Cycling Functions of Hydrothermarchaeota in Hydrothermal Sediment.</title>
        <authorList>
            <person name="Zhou Z."/>
            <person name="Liu Y."/>
            <person name="Xu W."/>
            <person name="Pan J."/>
            <person name="Luo Z.H."/>
            <person name="Li M."/>
        </authorList>
    </citation>
    <scope>NUCLEOTIDE SEQUENCE [LARGE SCALE GENOMIC DNA]</scope>
    <source>
        <strain evidence="1">SpSt-464</strain>
    </source>
</reference>
<evidence type="ECO:0008006" key="2">
    <source>
        <dbReference type="Google" id="ProtNLM"/>
    </source>
</evidence>
<dbReference type="EMBL" id="DSTT01000006">
    <property type="protein sequence ID" value="HFK24377.1"/>
    <property type="molecule type" value="Genomic_DNA"/>
</dbReference>
<sequence length="661" mass="78029">MEKEFIAELHDIGKLLDKNSPELKRYNLTGHTFEKFDFGKFGIEKPTSPSWWGQYHHHNKSKINDEDLNTGDSWRDIPQEYRPALFLLILADHLASSISRVLPPIPSGSSNKDESKDKPKDEPKEVLKLWNRDFYKKNKGKYWAAFKSEEDLKKLFEIIDTITSPEEFLSQYNEYLILTPEDEAKPKNITSLYTHIELVGKIYRVLKRHCEIKIESVLELKLNGEAVKTIKEAEGGNRTEGNQNIKKGKWQARFVKCYIKYPHSFVRLQDINLLVKRNKLAEDFFAEYKDYVMFHTSDFISLFLPIGMELKEMFKDFLNNGFFIEYIETIADLGILRSNLDIKVIRERENNKSDITKVFNSRNTRVYRKILLPEMLDKIVPPICDICQINPGKERMKENIKEWICDKCYEVRESGESFKYPDQWQENKIVWFKFNLNTEKLENWLQKAFEKYVDSLNINNAQTIKDEFRSLACQSDFVKDYKGMIKTFWHKASDLAKKPISNYDELGVFLYSGENVKKTIEAFLEVYNEYFPDCEGDYLSPISLSLSISNVKYPIREHFRFFESPEGFINIRNQNIFHSSYDKKEIKWLINNLQSKGLHFLYKLASIYEKTGSEISVIVEIMDKRKSQQDISDLYSKIKIPPEKILNFYRITEVENELYKT</sequence>